<dbReference type="InterPro" id="IPR033463">
    <property type="entry name" value="sCache_3"/>
</dbReference>
<reference evidence="14" key="1">
    <citation type="submission" date="2016-10" db="EMBL/GenBank/DDBJ databases">
        <authorList>
            <person name="Varghese N."/>
            <person name="Submissions S."/>
        </authorList>
    </citation>
    <scope>NUCLEOTIDE SEQUENCE [LARGE SCALE GENOMIC DNA]</scope>
    <source>
        <strain evidence="14">P18</strain>
    </source>
</reference>
<dbReference type="PANTHER" id="PTHR32089:SF112">
    <property type="entry name" value="LYSOZYME-LIKE PROTEIN-RELATED"/>
    <property type="match status" value="1"/>
</dbReference>
<evidence type="ECO:0000256" key="3">
    <source>
        <dbReference type="ARBA" id="ARBA00022692"/>
    </source>
</evidence>
<feature type="domain" description="Methyl-accepting transducer" evidence="11">
    <location>
        <begin position="286"/>
        <end position="543"/>
    </location>
</feature>
<evidence type="ECO:0000256" key="4">
    <source>
        <dbReference type="ARBA" id="ARBA00022989"/>
    </source>
</evidence>
<dbReference type="PRINTS" id="PR00260">
    <property type="entry name" value="CHEMTRNSDUCR"/>
</dbReference>
<dbReference type="GO" id="GO:0007165">
    <property type="term" value="P:signal transduction"/>
    <property type="evidence" value="ECO:0007669"/>
    <property type="project" value="UniProtKB-KW"/>
</dbReference>
<dbReference type="GO" id="GO:0004888">
    <property type="term" value="F:transmembrane signaling receptor activity"/>
    <property type="evidence" value="ECO:0007669"/>
    <property type="project" value="InterPro"/>
</dbReference>
<evidence type="ECO:0000259" key="12">
    <source>
        <dbReference type="PROSITE" id="PS50885"/>
    </source>
</evidence>
<comment type="subcellular location">
    <subcellularLocation>
        <location evidence="1">Cell membrane</location>
        <topology evidence="1">Multi-pass membrane protein</topology>
    </subcellularLocation>
</comment>
<dbReference type="InterPro" id="IPR003660">
    <property type="entry name" value="HAMP_dom"/>
</dbReference>
<dbReference type="OrthoDB" id="5449717at2"/>
<dbReference type="InterPro" id="IPR004090">
    <property type="entry name" value="Chemotax_Me-accpt_rcpt"/>
</dbReference>
<dbReference type="SUPFAM" id="SSF103190">
    <property type="entry name" value="Sensory domain-like"/>
    <property type="match status" value="1"/>
</dbReference>
<dbReference type="Pfam" id="PF17202">
    <property type="entry name" value="sCache_3_3"/>
    <property type="match status" value="1"/>
</dbReference>
<dbReference type="GO" id="GO:0005886">
    <property type="term" value="C:plasma membrane"/>
    <property type="evidence" value="ECO:0007669"/>
    <property type="project" value="UniProtKB-SubCell"/>
</dbReference>
<dbReference type="GO" id="GO:0006935">
    <property type="term" value="P:chemotaxis"/>
    <property type="evidence" value="ECO:0007669"/>
    <property type="project" value="InterPro"/>
</dbReference>
<keyword evidence="14" id="KW-1185">Reference proteome</keyword>
<accession>A0A1I5T8P1</accession>
<evidence type="ECO:0000256" key="7">
    <source>
        <dbReference type="ARBA" id="ARBA00029447"/>
    </source>
</evidence>
<keyword evidence="2" id="KW-1003">Cell membrane</keyword>
<evidence type="ECO:0000313" key="13">
    <source>
        <dbReference type="EMBL" id="SFP78846.1"/>
    </source>
</evidence>
<evidence type="ECO:0000256" key="2">
    <source>
        <dbReference type="ARBA" id="ARBA00022475"/>
    </source>
</evidence>
<protein>
    <submittedName>
        <fullName evidence="13">Methyl-accepting chemotaxis protein</fullName>
    </submittedName>
</protein>
<dbReference type="PROSITE" id="PS50111">
    <property type="entry name" value="CHEMOTAXIS_TRANSDUC_2"/>
    <property type="match status" value="1"/>
</dbReference>
<feature type="region of interest" description="Disordered" evidence="9">
    <location>
        <begin position="308"/>
        <end position="327"/>
    </location>
</feature>
<sequence>MDKKNKNMVRGIILIASVLALLMSFCVGVIGFRHIQKAYLASFSEGLHAAAVLLDDEVSNQFAGDWSLSADGQLMKGDVAVHDIYQGQLDSLHEKTGMHYTLFYGDTRFVTSLTDATTGQRMEGTKASEAVISEVLNGGNEYLASNFEIAGQDWYAYYLPLKNADGSVVGMVFAGRDTSIVTANMNAALRSIIFTFVGFFLFNFCVARVLITATTKAIRDIVDGLKNLQDGDLNFYINDRTFKRKDELGVIAESSAMVRDKLQDVISATKKLSEDVTNSGMKLATSAESASNVAEQITAAVEDISRGAASQAESMESSVANTNQMGDSIDEITGRVENLSNAASEMMSGAQRTVNTLSTLMDKNIDVMSSMQEINTQIRTTNDSVKNIAEASNMITAIAEQTHLLSLNASIEAARAGEYGKGFSVVATEIGNLSQQSKDAAVSIKEIVENLVAESQKNVEIIEELGKSMQEQNTQLNTTKDDMDAVVENVNNVDNSTKVISKKIHLLNELKAGFSDIITELSAISQQNAASTQETNASMEELNATFSLISGAANDLRDMAETLNEKMAFFTLEEMPS</sequence>
<keyword evidence="5 10" id="KW-0472">Membrane</keyword>
<evidence type="ECO:0000259" key="11">
    <source>
        <dbReference type="PROSITE" id="PS50111"/>
    </source>
</evidence>
<feature type="transmembrane region" description="Helical" evidence="10">
    <location>
        <begin position="12"/>
        <end position="32"/>
    </location>
</feature>
<evidence type="ECO:0000256" key="8">
    <source>
        <dbReference type="PROSITE-ProRule" id="PRU00284"/>
    </source>
</evidence>
<keyword evidence="3 10" id="KW-0812">Transmembrane</keyword>
<dbReference type="Proteomes" id="UP000182624">
    <property type="component" value="Unassembled WGS sequence"/>
</dbReference>
<dbReference type="InterPro" id="IPR029151">
    <property type="entry name" value="Sensor-like_sf"/>
</dbReference>
<dbReference type="EMBL" id="FOXO01000008">
    <property type="protein sequence ID" value="SFP78846.1"/>
    <property type="molecule type" value="Genomic_DNA"/>
</dbReference>
<keyword evidence="4 10" id="KW-1133">Transmembrane helix</keyword>
<dbReference type="InterPro" id="IPR004089">
    <property type="entry name" value="MCPsignal_dom"/>
</dbReference>
<dbReference type="Gene3D" id="1.10.287.950">
    <property type="entry name" value="Methyl-accepting chemotaxis protein"/>
    <property type="match status" value="1"/>
</dbReference>
<evidence type="ECO:0000256" key="6">
    <source>
        <dbReference type="ARBA" id="ARBA00023224"/>
    </source>
</evidence>
<evidence type="ECO:0000313" key="14">
    <source>
        <dbReference type="Proteomes" id="UP000182624"/>
    </source>
</evidence>
<gene>
    <name evidence="13" type="ORF">SAMN04487928_10847</name>
</gene>
<name>A0A1I5T8P1_9FIRM</name>
<dbReference type="AlphaFoldDB" id="A0A1I5T8P1"/>
<dbReference type="RefSeq" id="WP_074886207.1">
    <property type="nucleotide sequence ID" value="NZ_FOXO01000008.1"/>
</dbReference>
<evidence type="ECO:0000256" key="10">
    <source>
        <dbReference type="SAM" id="Phobius"/>
    </source>
</evidence>
<feature type="domain" description="HAMP" evidence="12">
    <location>
        <begin position="212"/>
        <end position="267"/>
    </location>
</feature>
<evidence type="ECO:0000256" key="5">
    <source>
        <dbReference type="ARBA" id="ARBA00023136"/>
    </source>
</evidence>
<proteinExistence type="inferred from homology"/>
<dbReference type="PROSITE" id="PS50885">
    <property type="entry name" value="HAMP"/>
    <property type="match status" value="1"/>
</dbReference>
<dbReference type="SMART" id="SM00283">
    <property type="entry name" value="MA"/>
    <property type="match status" value="1"/>
</dbReference>
<comment type="similarity">
    <text evidence="7">Belongs to the methyl-accepting chemotaxis (MCP) protein family.</text>
</comment>
<dbReference type="PANTHER" id="PTHR32089">
    <property type="entry name" value="METHYL-ACCEPTING CHEMOTAXIS PROTEIN MCPB"/>
    <property type="match status" value="1"/>
</dbReference>
<evidence type="ECO:0000256" key="9">
    <source>
        <dbReference type="SAM" id="MobiDB-lite"/>
    </source>
</evidence>
<feature type="transmembrane region" description="Helical" evidence="10">
    <location>
        <begin position="192"/>
        <end position="211"/>
    </location>
</feature>
<evidence type="ECO:0000256" key="1">
    <source>
        <dbReference type="ARBA" id="ARBA00004651"/>
    </source>
</evidence>
<feature type="compositionally biased region" description="Polar residues" evidence="9">
    <location>
        <begin position="311"/>
        <end position="326"/>
    </location>
</feature>
<keyword evidence="6 8" id="KW-0807">Transducer</keyword>
<dbReference type="SUPFAM" id="SSF58104">
    <property type="entry name" value="Methyl-accepting chemotaxis protein (MCP) signaling domain"/>
    <property type="match status" value="1"/>
</dbReference>
<dbReference type="Gene3D" id="6.10.340.10">
    <property type="match status" value="1"/>
</dbReference>
<organism evidence="13 14">
    <name type="scientific">Butyrivibrio proteoclasticus</name>
    <dbReference type="NCBI Taxonomy" id="43305"/>
    <lineage>
        <taxon>Bacteria</taxon>
        <taxon>Bacillati</taxon>
        <taxon>Bacillota</taxon>
        <taxon>Clostridia</taxon>
        <taxon>Lachnospirales</taxon>
        <taxon>Lachnospiraceae</taxon>
        <taxon>Butyrivibrio</taxon>
    </lineage>
</organism>
<dbReference type="Pfam" id="PF00015">
    <property type="entry name" value="MCPsignal"/>
    <property type="match status" value="1"/>
</dbReference>